<dbReference type="InterPro" id="IPR027865">
    <property type="entry name" value="C5orf34-like_C"/>
</dbReference>
<comment type="caution">
    <text evidence="3">The sequence shown here is derived from an EMBL/GenBank/DDBJ whole genome shotgun (WGS) entry which is preliminary data.</text>
</comment>
<feature type="compositionally biased region" description="Polar residues" evidence="1">
    <location>
        <begin position="49"/>
        <end position="58"/>
    </location>
</feature>
<name>A0AAW1STX4_9CHLO</name>
<protein>
    <recommendedName>
        <fullName evidence="2">C5orf34-like C-terminal domain-containing protein</fullName>
    </recommendedName>
</protein>
<feature type="region of interest" description="Disordered" evidence="1">
    <location>
        <begin position="1"/>
        <end position="27"/>
    </location>
</feature>
<dbReference type="EMBL" id="JALJOV010000862">
    <property type="protein sequence ID" value="KAK9859849.1"/>
    <property type="molecule type" value="Genomic_DNA"/>
</dbReference>
<organism evidence="3 4">
    <name type="scientific">Apatococcus fuscideae</name>
    <dbReference type="NCBI Taxonomy" id="2026836"/>
    <lineage>
        <taxon>Eukaryota</taxon>
        <taxon>Viridiplantae</taxon>
        <taxon>Chlorophyta</taxon>
        <taxon>core chlorophytes</taxon>
        <taxon>Trebouxiophyceae</taxon>
        <taxon>Chlorellales</taxon>
        <taxon>Chlorellaceae</taxon>
        <taxon>Apatococcus</taxon>
    </lineage>
</organism>
<dbReference type="AlphaFoldDB" id="A0AAW1STX4"/>
<evidence type="ECO:0000259" key="2">
    <source>
        <dbReference type="Pfam" id="PF15016"/>
    </source>
</evidence>
<dbReference type="PANTHER" id="PTHR34531:SF1">
    <property type="entry name" value="CHROMOSOME 5 OPEN READING FRAME 34"/>
    <property type="match status" value="1"/>
</dbReference>
<dbReference type="InterPro" id="IPR053901">
    <property type="entry name" value="C5orf34-like"/>
</dbReference>
<proteinExistence type="predicted"/>
<keyword evidence="4" id="KW-1185">Reference proteome</keyword>
<reference evidence="3 4" key="1">
    <citation type="journal article" date="2024" name="Nat. Commun.">
        <title>Phylogenomics reveals the evolutionary origins of lichenization in chlorophyte algae.</title>
        <authorList>
            <person name="Puginier C."/>
            <person name="Libourel C."/>
            <person name="Otte J."/>
            <person name="Skaloud P."/>
            <person name="Haon M."/>
            <person name="Grisel S."/>
            <person name="Petersen M."/>
            <person name="Berrin J.G."/>
            <person name="Delaux P.M."/>
            <person name="Dal Grande F."/>
            <person name="Keller J."/>
        </authorList>
    </citation>
    <scope>NUCLEOTIDE SEQUENCE [LARGE SCALE GENOMIC DNA]</scope>
    <source>
        <strain evidence="3 4">SAG 2523</strain>
    </source>
</reference>
<feature type="domain" description="C5orf34-like C-terminal" evidence="2">
    <location>
        <begin position="234"/>
        <end position="307"/>
    </location>
</feature>
<feature type="region of interest" description="Disordered" evidence="1">
    <location>
        <begin position="47"/>
        <end position="73"/>
    </location>
</feature>
<dbReference type="Pfam" id="PF15016">
    <property type="entry name" value="C5orf34_C"/>
    <property type="match status" value="1"/>
</dbReference>
<evidence type="ECO:0000256" key="1">
    <source>
        <dbReference type="SAM" id="MobiDB-lite"/>
    </source>
</evidence>
<accession>A0AAW1STX4</accession>
<sequence length="386" mass="41393">MHHTEDLASELSHWPDPGSPHLRHQSGMRGMDAWANSAERHGHNEHATLDSSALSSHPRSIEGDSFTQLPVSGSLEGDDAAGLAFAELPWWRSPSAVVTPHGPPVQVEQTPEAVYHCLPQHGQVHAWVKEDGSCLVLQQHGRFCLHYPPGAAEPRTYAIEAVPEQVWKLNGRDRLMLGPIARRAAMHWQVAKSQLEAATLADGMSACEWRIASSPSASQHEGALLDGHNDALLSNEVIAAAEVPGLACFCAYADGRVKVTFADRTLLRLDASRTTASLILPSGAPVQVAVRSRHGLDQYVQPAMRFAASAYRSPEDRASLAWQDACIAAQLRSTHAAAALCQSALQAGSCSRAHADASQGVDGLGGRTSFVDAWLAQNRAVLAQLP</sequence>
<evidence type="ECO:0000313" key="3">
    <source>
        <dbReference type="EMBL" id="KAK9859849.1"/>
    </source>
</evidence>
<evidence type="ECO:0000313" key="4">
    <source>
        <dbReference type="Proteomes" id="UP001485043"/>
    </source>
</evidence>
<dbReference type="Proteomes" id="UP001485043">
    <property type="component" value="Unassembled WGS sequence"/>
</dbReference>
<gene>
    <name evidence="3" type="ORF">WJX84_011227</name>
</gene>
<dbReference type="PANTHER" id="PTHR34531">
    <property type="entry name" value="ZGC:153352"/>
    <property type="match status" value="1"/>
</dbReference>